<dbReference type="RefSeq" id="WP_015750413.1">
    <property type="nucleotide sequence ID" value="NC_013235.1"/>
</dbReference>
<protein>
    <submittedName>
        <fullName evidence="2">Shikimate dehydrogenase substrate binding domain protein</fullName>
    </submittedName>
</protein>
<dbReference type="SUPFAM" id="SSF53223">
    <property type="entry name" value="Aminoacid dehydrogenase-like, N-terminal domain"/>
    <property type="match status" value="1"/>
</dbReference>
<accession>C8XDC3</accession>
<feature type="domain" description="Shikimate dehydrogenase substrate binding N-terminal" evidence="1">
    <location>
        <begin position="27"/>
        <end position="95"/>
    </location>
</feature>
<dbReference type="CDD" id="cd01065">
    <property type="entry name" value="NAD_bind_Shikimate_DH"/>
    <property type="match status" value="1"/>
</dbReference>
<dbReference type="Gene3D" id="3.40.50.720">
    <property type="entry name" value="NAD(P)-binding Rossmann-like Domain"/>
    <property type="match status" value="1"/>
</dbReference>
<evidence type="ECO:0000313" key="3">
    <source>
        <dbReference type="Proteomes" id="UP000002218"/>
    </source>
</evidence>
<dbReference type="Gene3D" id="3.40.50.10860">
    <property type="entry name" value="Leucine Dehydrogenase, chain A, domain 1"/>
    <property type="match status" value="1"/>
</dbReference>
<dbReference type="GO" id="GO:0005829">
    <property type="term" value="C:cytosol"/>
    <property type="evidence" value="ECO:0007669"/>
    <property type="project" value="TreeGrafter"/>
</dbReference>
<dbReference type="OrthoDB" id="9776868at2"/>
<dbReference type="AlphaFoldDB" id="C8XDC3"/>
<sequence length="274" mass="28863">MPTTDTLNRETTLCISLAARPSNLGTRFHNYLYDELGLDFVYKAFAPTDIAAAVAGIRGLGIRGAGVSMPYKEVCIPLLDELDPSAAVIDSVNTIVNTDGRLVGYNTDYLAVATALARHEIPVGTEFLLRGSGGMAKAVAAALRDHGLGTGTIVARNARTGPALAAQYGFDWVADAGDRTAPLLVNVTPVGMAGGPQSDEMSFDRAAIAQAHTVFDVIAFPARTPLIRAAEEAGKPTITGAEIIAAQAAEQFALYTGIRPDDEQIRRASEFSRA</sequence>
<dbReference type="GO" id="GO:0050661">
    <property type="term" value="F:NADP binding"/>
    <property type="evidence" value="ECO:0007669"/>
    <property type="project" value="TreeGrafter"/>
</dbReference>
<proteinExistence type="predicted"/>
<reference evidence="3" key="1">
    <citation type="submission" date="2009-09" db="EMBL/GenBank/DDBJ databases">
        <title>The complete genome of Nakamurella multipartita DSM 44233.</title>
        <authorList>
            <consortium name="US DOE Joint Genome Institute (JGI-PGF)"/>
            <person name="Lucas S."/>
            <person name="Copeland A."/>
            <person name="Lapidus A."/>
            <person name="Glavina del Rio T."/>
            <person name="Dalin E."/>
            <person name="Tice H."/>
            <person name="Bruce D."/>
            <person name="Goodwin L."/>
            <person name="Pitluck S."/>
            <person name="Kyrpides N."/>
            <person name="Mavromatis K."/>
            <person name="Ivanova N."/>
            <person name="Ovchinnikova G."/>
            <person name="Sims D."/>
            <person name="Meincke L."/>
            <person name="Brettin T."/>
            <person name="Detter J.C."/>
            <person name="Han C."/>
            <person name="Larimer F."/>
            <person name="Land M."/>
            <person name="Hauser L."/>
            <person name="Markowitz V."/>
            <person name="Cheng J.-F."/>
            <person name="Hugenholtz P."/>
            <person name="Woyke T."/>
            <person name="Wu D."/>
            <person name="Klenk H.-P."/>
            <person name="Eisen J.A."/>
        </authorList>
    </citation>
    <scope>NUCLEOTIDE SEQUENCE [LARGE SCALE GENOMIC DNA]</scope>
    <source>
        <strain evidence="3">ATCC 700099 / DSM 44233 / CIP 104796 / JCM 9543 / NBRC 105858 / Y-104</strain>
    </source>
</reference>
<dbReference type="InterPro" id="IPR046346">
    <property type="entry name" value="Aminoacid_DH-like_N_sf"/>
</dbReference>
<gene>
    <name evidence="2" type="ordered locus">Namu_5349</name>
</gene>
<dbReference type="InterPro" id="IPR022893">
    <property type="entry name" value="Shikimate_DH_fam"/>
</dbReference>
<dbReference type="Pfam" id="PF08501">
    <property type="entry name" value="Shikimate_dh_N"/>
    <property type="match status" value="1"/>
</dbReference>
<dbReference type="PANTHER" id="PTHR21089:SF9">
    <property type="entry name" value="SHIKIMATE DEHYDROGENASE-LIKE PROTEIN HI_0607"/>
    <property type="match status" value="1"/>
</dbReference>
<dbReference type="NCBIfam" id="NF009202">
    <property type="entry name" value="PRK12550.1"/>
    <property type="match status" value="1"/>
</dbReference>
<dbReference type="GO" id="GO:0019632">
    <property type="term" value="P:shikimate metabolic process"/>
    <property type="evidence" value="ECO:0007669"/>
    <property type="project" value="TreeGrafter"/>
</dbReference>
<organism evidence="2 3">
    <name type="scientific">Nakamurella multipartita (strain ATCC 700099 / DSM 44233 / CIP 104796 / JCM 9543 / NBRC 105858 / Y-104)</name>
    <name type="common">Microsphaera multipartita</name>
    <dbReference type="NCBI Taxonomy" id="479431"/>
    <lineage>
        <taxon>Bacteria</taxon>
        <taxon>Bacillati</taxon>
        <taxon>Actinomycetota</taxon>
        <taxon>Actinomycetes</taxon>
        <taxon>Nakamurellales</taxon>
        <taxon>Nakamurellaceae</taxon>
        <taxon>Nakamurella</taxon>
    </lineage>
</organism>
<name>C8XDC3_NAKMY</name>
<dbReference type="InterPro" id="IPR013708">
    <property type="entry name" value="Shikimate_DH-bd_N"/>
</dbReference>
<dbReference type="EMBL" id="CP001737">
    <property type="protein sequence ID" value="ACV81613.1"/>
    <property type="molecule type" value="Genomic_DNA"/>
</dbReference>
<dbReference type="Proteomes" id="UP000002218">
    <property type="component" value="Chromosome"/>
</dbReference>
<keyword evidence="3" id="KW-1185">Reference proteome</keyword>
<evidence type="ECO:0000313" key="2">
    <source>
        <dbReference type="EMBL" id="ACV81613.1"/>
    </source>
</evidence>
<dbReference type="eggNOG" id="COG0169">
    <property type="taxonomic scope" value="Bacteria"/>
</dbReference>
<dbReference type="PANTHER" id="PTHR21089">
    <property type="entry name" value="SHIKIMATE DEHYDROGENASE"/>
    <property type="match status" value="1"/>
</dbReference>
<dbReference type="STRING" id="479431.Namu_5349"/>
<dbReference type="KEGG" id="nml:Namu_5349"/>
<reference evidence="2 3" key="2">
    <citation type="journal article" date="2010" name="Stand. Genomic Sci.">
        <title>Complete genome sequence of Nakamurella multipartita type strain (Y-104).</title>
        <authorList>
            <person name="Tice H."/>
            <person name="Mayilraj S."/>
            <person name="Sims D."/>
            <person name="Lapidus A."/>
            <person name="Nolan M."/>
            <person name="Lucas S."/>
            <person name="Glavina Del Rio T."/>
            <person name="Copeland A."/>
            <person name="Cheng J.F."/>
            <person name="Meincke L."/>
            <person name="Bruce D."/>
            <person name="Goodwin L."/>
            <person name="Pitluck S."/>
            <person name="Ivanova N."/>
            <person name="Mavromatis K."/>
            <person name="Ovchinnikova G."/>
            <person name="Pati A."/>
            <person name="Chen A."/>
            <person name="Palaniappan K."/>
            <person name="Land M."/>
            <person name="Hauser L."/>
            <person name="Chang Y.J."/>
            <person name="Jeffries C.D."/>
            <person name="Detter J.C."/>
            <person name="Brettin T."/>
            <person name="Rohde M."/>
            <person name="Goker M."/>
            <person name="Bristow J."/>
            <person name="Eisen J.A."/>
            <person name="Markowitz V."/>
            <person name="Hugenholtz P."/>
            <person name="Kyrpides N.C."/>
            <person name="Klenk H.P."/>
            <person name="Chen F."/>
        </authorList>
    </citation>
    <scope>NUCLEOTIDE SEQUENCE [LARGE SCALE GENOMIC DNA]</scope>
    <source>
        <strain evidence="3">ATCC 700099 / DSM 44233 / CIP 104796 / JCM 9543 / NBRC 105858 / Y-104</strain>
    </source>
</reference>
<dbReference type="GO" id="GO:0009423">
    <property type="term" value="P:chorismate biosynthetic process"/>
    <property type="evidence" value="ECO:0007669"/>
    <property type="project" value="TreeGrafter"/>
</dbReference>
<dbReference type="InParanoid" id="C8XDC3"/>
<evidence type="ECO:0000259" key="1">
    <source>
        <dbReference type="Pfam" id="PF08501"/>
    </source>
</evidence>
<dbReference type="HOGENOM" id="CLU_044063_3_0_11"/>
<dbReference type="InterPro" id="IPR036291">
    <property type="entry name" value="NAD(P)-bd_dom_sf"/>
</dbReference>
<dbReference type="GO" id="GO:0004764">
    <property type="term" value="F:shikimate 3-dehydrogenase (NADP+) activity"/>
    <property type="evidence" value="ECO:0007669"/>
    <property type="project" value="InterPro"/>
</dbReference>
<dbReference type="SUPFAM" id="SSF51735">
    <property type="entry name" value="NAD(P)-binding Rossmann-fold domains"/>
    <property type="match status" value="1"/>
</dbReference>